<evidence type="ECO:0000259" key="4">
    <source>
        <dbReference type="SMART" id="SM00382"/>
    </source>
</evidence>
<feature type="domain" description="AAA+ ATPase" evidence="4">
    <location>
        <begin position="41"/>
        <end position="182"/>
    </location>
</feature>
<dbReference type="PANTHER" id="PTHR42759">
    <property type="entry name" value="MOXR FAMILY PROTEIN"/>
    <property type="match status" value="1"/>
</dbReference>
<comment type="similarity">
    <text evidence="3">Belongs to the MoxR family.</text>
</comment>
<dbReference type="EMBL" id="WIRE01000001">
    <property type="protein sequence ID" value="MQX53710.1"/>
    <property type="molecule type" value="Genomic_DNA"/>
</dbReference>
<dbReference type="Gene3D" id="1.10.8.80">
    <property type="entry name" value="Magnesium chelatase subunit I, C-Terminal domain"/>
    <property type="match status" value="1"/>
</dbReference>
<dbReference type="InterPro" id="IPR011703">
    <property type="entry name" value="ATPase_AAA-3"/>
</dbReference>
<dbReference type="GO" id="GO:0005524">
    <property type="term" value="F:ATP binding"/>
    <property type="evidence" value="ECO:0007669"/>
    <property type="project" value="UniProtKB-KW"/>
</dbReference>
<dbReference type="Gene3D" id="3.40.50.300">
    <property type="entry name" value="P-loop containing nucleotide triphosphate hydrolases"/>
    <property type="match status" value="1"/>
</dbReference>
<dbReference type="Pfam" id="PF07726">
    <property type="entry name" value="AAA_3"/>
    <property type="match status" value="1"/>
</dbReference>
<dbReference type="SMART" id="SM00382">
    <property type="entry name" value="AAA"/>
    <property type="match status" value="1"/>
</dbReference>
<sequence>MSQPNTLQEAATLASDIEQRLNQVLIGQQQVVREVLIALIAGGHVLIEGVPGLGKTLLVRSLGKVLELDFNRIQFTPDLMPTDVTGHAMYDQKTEQFRIRRGPAFTQLLLADEINRAPAKTQAALLEVMQERQITIEGKAFPLKEPYMVLATQNPLDQEGTYPLPEAELDRFLFKVMIDYPDHGDETRLVNMVLDGTIHASLDVDSLTPATDGAGLMAIRKLCDSILIDPEVLDYALRIVRTTRDFSGLSHGASPRASIALARAGRVQALVEGRDFVTPDDIQQVARPVLRHRIQLSADAEIEGQTPETVLGRLLEQVEAPRQ</sequence>
<dbReference type="Pfam" id="PF17863">
    <property type="entry name" value="AAA_lid_2"/>
    <property type="match status" value="1"/>
</dbReference>
<keyword evidence="6" id="KW-1185">Reference proteome</keyword>
<organism evidence="5 6">
    <name type="scientific">Alcanivorax sediminis</name>
    <dbReference type="NCBI Taxonomy" id="2663008"/>
    <lineage>
        <taxon>Bacteria</taxon>
        <taxon>Pseudomonadati</taxon>
        <taxon>Pseudomonadota</taxon>
        <taxon>Gammaproteobacteria</taxon>
        <taxon>Oceanospirillales</taxon>
        <taxon>Alcanivoracaceae</taxon>
        <taxon>Alcanivorax</taxon>
    </lineage>
</organism>
<evidence type="ECO:0000256" key="3">
    <source>
        <dbReference type="ARBA" id="ARBA00061607"/>
    </source>
</evidence>
<dbReference type="Proteomes" id="UP000469421">
    <property type="component" value="Unassembled WGS sequence"/>
</dbReference>
<keyword evidence="2" id="KW-0067">ATP-binding</keyword>
<reference evidence="5 6" key="1">
    <citation type="submission" date="2019-10" db="EMBL/GenBank/DDBJ databases">
        <title>Alcanivorax sp.PA15-N-34 draft genome sequence.</title>
        <authorList>
            <person name="Liao X."/>
            <person name="Shao Z."/>
        </authorList>
    </citation>
    <scope>NUCLEOTIDE SEQUENCE [LARGE SCALE GENOMIC DNA]</scope>
    <source>
        <strain evidence="5 6">PA15-N-34</strain>
    </source>
</reference>
<keyword evidence="1" id="KW-0547">Nucleotide-binding</keyword>
<dbReference type="AlphaFoldDB" id="A0A6N7M060"/>
<dbReference type="PIRSF" id="PIRSF002849">
    <property type="entry name" value="AAA_ATPase_chaperone_MoxR_prd"/>
    <property type="match status" value="1"/>
</dbReference>
<dbReference type="SUPFAM" id="SSF52540">
    <property type="entry name" value="P-loop containing nucleoside triphosphate hydrolases"/>
    <property type="match status" value="1"/>
</dbReference>
<dbReference type="InterPro" id="IPR027417">
    <property type="entry name" value="P-loop_NTPase"/>
</dbReference>
<evidence type="ECO:0000313" key="6">
    <source>
        <dbReference type="Proteomes" id="UP000469421"/>
    </source>
</evidence>
<dbReference type="CDD" id="cd00009">
    <property type="entry name" value="AAA"/>
    <property type="match status" value="1"/>
</dbReference>
<protein>
    <submittedName>
        <fullName evidence="5">AAA domain-containing protein</fullName>
    </submittedName>
</protein>
<dbReference type="GO" id="GO:0016887">
    <property type="term" value="F:ATP hydrolysis activity"/>
    <property type="evidence" value="ECO:0007669"/>
    <property type="project" value="InterPro"/>
</dbReference>
<dbReference type="InterPro" id="IPR041628">
    <property type="entry name" value="ChlI/MoxR_AAA_lid"/>
</dbReference>
<dbReference type="PANTHER" id="PTHR42759:SF1">
    <property type="entry name" value="MAGNESIUM-CHELATASE SUBUNIT CHLD"/>
    <property type="match status" value="1"/>
</dbReference>
<comment type="caution">
    <text evidence="5">The sequence shown here is derived from an EMBL/GenBank/DDBJ whole genome shotgun (WGS) entry which is preliminary data.</text>
</comment>
<name>A0A6N7M060_9GAMM</name>
<dbReference type="FunFam" id="3.40.50.300:FF:000640">
    <property type="entry name" value="MoxR family ATPase"/>
    <property type="match status" value="1"/>
</dbReference>
<dbReference type="InterPro" id="IPR050764">
    <property type="entry name" value="CbbQ/NirQ/NorQ/GpvN"/>
</dbReference>
<evidence type="ECO:0000256" key="2">
    <source>
        <dbReference type="ARBA" id="ARBA00022840"/>
    </source>
</evidence>
<evidence type="ECO:0000313" key="5">
    <source>
        <dbReference type="EMBL" id="MQX53710.1"/>
    </source>
</evidence>
<evidence type="ECO:0000256" key="1">
    <source>
        <dbReference type="ARBA" id="ARBA00022741"/>
    </source>
</evidence>
<gene>
    <name evidence="5" type="ORF">GFN93_10645</name>
</gene>
<dbReference type="InterPro" id="IPR003593">
    <property type="entry name" value="AAA+_ATPase"/>
</dbReference>
<accession>A0A6N7M060</accession>
<dbReference type="RefSeq" id="WP_153501073.1">
    <property type="nucleotide sequence ID" value="NZ_JBMZXE010000103.1"/>
</dbReference>
<proteinExistence type="inferred from homology"/>